<proteinExistence type="predicted"/>
<gene>
    <name evidence="6" type="ORF">AALG99_15175</name>
</gene>
<sequence length="146" mass="16084">MTGFKIQGVPGADSRCSDRLRGKRLLLVEDNELNMEIAETILTEVGFVVENAENGKEALDRFLASEPGHYQAVLMDLQMPVMDGYTAAKEIRNSTHPQALTVPVIALTANAFAEDMAKALAAGMNDHVSKPIDYKRLIRVLEKNIE</sequence>
<evidence type="ECO:0000256" key="3">
    <source>
        <dbReference type="ARBA" id="ARBA00024867"/>
    </source>
</evidence>
<evidence type="ECO:0000313" key="6">
    <source>
        <dbReference type="EMBL" id="MEY8634837.1"/>
    </source>
</evidence>
<dbReference type="EMBL" id="JBCLTR010000027">
    <property type="protein sequence ID" value="MEY8634837.1"/>
    <property type="molecule type" value="Genomic_DNA"/>
</dbReference>
<dbReference type="Gene3D" id="3.40.50.2300">
    <property type="match status" value="1"/>
</dbReference>
<dbReference type="PROSITE" id="PS50110">
    <property type="entry name" value="RESPONSE_REGULATORY"/>
    <property type="match status" value="1"/>
</dbReference>
<protein>
    <recommendedName>
        <fullName evidence="1">Stage 0 sporulation protein A homolog</fullName>
    </recommendedName>
</protein>
<feature type="modified residue" description="4-aspartylphosphate" evidence="4">
    <location>
        <position position="76"/>
    </location>
</feature>
<dbReference type="InterPro" id="IPR001789">
    <property type="entry name" value="Sig_transdc_resp-reg_receiver"/>
</dbReference>
<evidence type="ECO:0000256" key="1">
    <source>
        <dbReference type="ARBA" id="ARBA00018672"/>
    </source>
</evidence>
<keyword evidence="7" id="KW-1185">Reference proteome</keyword>
<evidence type="ECO:0000259" key="5">
    <source>
        <dbReference type="PROSITE" id="PS50110"/>
    </source>
</evidence>
<dbReference type="SMART" id="SM00448">
    <property type="entry name" value="REC"/>
    <property type="match status" value="1"/>
</dbReference>
<organism evidence="6 7">
    <name type="scientific">Anaerostipes hominis</name>
    <name type="common">ex Lee et al. 2021</name>
    <dbReference type="NCBI Taxonomy" id="2025494"/>
    <lineage>
        <taxon>Bacteria</taxon>
        <taxon>Bacillati</taxon>
        <taxon>Bacillota</taxon>
        <taxon>Clostridia</taxon>
        <taxon>Lachnospirales</taxon>
        <taxon>Lachnospiraceae</taxon>
        <taxon>Anaerostipes</taxon>
    </lineage>
</organism>
<evidence type="ECO:0000256" key="2">
    <source>
        <dbReference type="ARBA" id="ARBA00022553"/>
    </source>
</evidence>
<dbReference type="Pfam" id="PF00072">
    <property type="entry name" value="Response_reg"/>
    <property type="match status" value="1"/>
</dbReference>
<dbReference type="Proteomes" id="UP001565219">
    <property type="component" value="Unassembled WGS sequence"/>
</dbReference>
<comment type="function">
    <text evidence="3">May play the central regulatory role in sporulation. It may be an element of the effector pathway responsible for the activation of sporulation genes in response to nutritional stress. Spo0A may act in concert with spo0H (a sigma factor) to control the expression of some genes that are critical to the sporulation process.</text>
</comment>
<dbReference type="PANTHER" id="PTHR45339">
    <property type="entry name" value="HYBRID SIGNAL TRANSDUCTION HISTIDINE KINASE J"/>
    <property type="match status" value="1"/>
</dbReference>
<dbReference type="InterPro" id="IPR011006">
    <property type="entry name" value="CheY-like_superfamily"/>
</dbReference>
<dbReference type="SUPFAM" id="SSF52172">
    <property type="entry name" value="CheY-like"/>
    <property type="match status" value="1"/>
</dbReference>
<comment type="caution">
    <text evidence="6">The sequence shown here is derived from an EMBL/GenBank/DDBJ whole genome shotgun (WGS) entry which is preliminary data.</text>
</comment>
<name>A0ABV4DJZ1_9FIRM</name>
<keyword evidence="2 4" id="KW-0597">Phosphoprotein</keyword>
<reference evidence="6 7" key="1">
    <citation type="submission" date="2024-03" db="EMBL/GenBank/DDBJ databases">
        <title>Mouse gut bacterial collection (mGBC) of GemPharmatech.</title>
        <authorList>
            <person name="He Y."/>
            <person name="Dong L."/>
            <person name="Wu D."/>
            <person name="Gao X."/>
            <person name="Lin Z."/>
        </authorList>
    </citation>
    <scope>NUCLEOTIDE SEQUENCE [LARGE SCALE GENOMIC DNA]</scope>
    <source>
        <strain evidence="6 7">32-10</strain>
    </source>
</reference>
<accession>A0ABV4DJZ1</accession>
<dbReference type="CDD" id="cd17546">
    <property type="entry name" value="REC_hyHK_CKI1_RcsC-like"/>
    <property type="match status" value="1"/>
</dbReference>
<evidence type="ECO:0000256" key="4">
    <source>
        <dbReference type="PROSITE-ProRule" id="PRU00169"/>
    </source>
</evidence>
<evidence type="ECO:0000313" key="7">
    <source>
        <dbReference type="Proteomes" id="UP001565219"/>
    </source>
</evidence>
<dbReference type="PANTHER" id="PTHR45339:SF3">
    <property type="entry name" value="HISTIDINE KINASE"/>
    <property type="match status" value="1"/>
</dbReference>
<feature type="domain" description="Response regulatory" evidence="5">
    <location>
        <begin position="24"/>
        <end position="145"/>
    </location>
</feature>